<dbReference type="PANTHER" id="PTHR43708">
    <property type="entry name" value="CONSERVED EXPRESSED OXIDOREDUCTASE (EUROFUNG)"/>
    <property type="match status" value="1"/>
</dbReference>
<dbReference type="OrthoDB" id="128220at2"/>
<keyword evidence="2" id="KW-0560">Oxidoreductase</keyword>
<dbReference type="Gene3D" id="3.40.50.720">
    <property type="entry name" value="NAD(P)-binding Rossmann-like Domain"/>
    <property type="match status" value="1"/>
</dbReference>
<reference evidence="4 5" key="1">
    <citation type="journal article" date="2019" name="Indoor Air">
        <title>Impacts of indoor surface finishes on bacterial viability.</title>
        <authorList>
            <person name="Hu J."/>
            <person name="Maamar S.B."/>
            <person name="Glawe A.J."/>
            <person name="Gottel N."/>
            <person name="Gilbert J.A."/>
            <person name="Hartmann E.M."/>
        </authorList>
    </citation>
    <scope>NUCLEOTIDE SEQUENCE [LARGE SCALE GENOMIC DNA]</scope>
    <source>
        <strain evidence="4 5">AF060A6</strain>
    </source>
</reference>
<sequence>MSDLKIGMIGLDTSHATAFTKLLNDPSHPFYVGGGKVVMAHPVSSSDFKLSNSRVGPITKEVEQLGVQIVHTMEEVAEHCDAILIESVDGRVHLNQVSKLCKFKKPLFIDKPFCLTTSDARRIVELADQYETPIMSSSALRYAESLSRTLAIKDKGKIIGADCFGPMEIVDTQPGYFWYGIHAIEMLYTIVGSGAKHVRSESNGDFDVIVSEWQDSRLFSVRGNRKGNGEFGAVIHFEKGSEYVSINSSSKPFYASLLENILDFFKDGKTRVPLHETIEIIRFIEAANESKETGKKVYI</sequence>
<dbReference type="InterPro" id="IPR036291">
    <property type="entry name" value="NAD(P)-bd_dom_sf"/>
</dbReference>
<dbReference type="SUPFAM" id="SSF51735">
    <property type="entry name" value="NAD(P)-binding Rossmann-fold domains"/>
    <property type="match status" value="1"/>
</dbReference>
<dbReference type="Pfam" id="PF01408">
    <property type="entry name" value="GFO_IDH_MocA"/>
    <property type="match status" value="1"/>
</dbReference>
<organism evidence="4 5">
    <name type="scientific">Bacillus timonensis</name>
    <dbReference type="NCBI Taxonomy" id="1033734"/>
    <lineage>
        <taxon>Bacteria</taxon>
        <taxon>Bacillati</taxon>
        <taxon>Bacillota</taxon>
        <taxon>Bacilli</taxon>
        <taxon>Bacillales</taxon>
        <taxon>Bacillaceae</taxon>
        <taxon>Bacillus</taxon>
    </lineage>
</organism>
<comment type="caution">
    <text evidence="4">The sequence shown here is derived from an EMBL/GenBank/DDBJ whole genome shotgun (WGS) entry which is preliminary data.</text>
</comment>
<dbReference type="RefSeq" id="WP_136378835.1">
    <property type="nucleotide sequence ID" value="NZ_SLUB01000008.1"/>
</dbReference>
<comment type="similarity">
    <text evidence="1">Belongs to the Gfo/Idh/MocA family.</text>
</comment>
<name>A0A4S3PX31_9BACI</name>
<dbReference type="AlphaFoldDB" id="A0A4S3PX31"/>
<accession>A0A4S3PX31</accession>
<dbReference type="GO" id="GO:0016491">
    <property type="term" value="F:oxidoreductase activity"/>
    <property type="evidence" value="ECO:0007669"/>
    <property type="project" value="UniProtKB-KW"/>
</dbReference>
<dbReference type="PANTHER" id="PTHR43708:SF5">
    <property type="entry name" value="CONSERVED EXPRESSED OXIDOREDUCTASE (EUROFUNG)-RELATED"/>
    <property type="match status" value="1"/>
</dbReference>
<gene>
    <name evidence="4" type="ORF">E1I69_06725</name>
</gene>
<keyword evidence="5" id="KW-1185">Reference proteome</keyword>
<dbReference type="Proteomes" id="UP000306477">
    <property type="component" value="Unassembled WGS sequence"/>
</dbReference>
<feature type="domain" description="Gfo/Idh/MocA-like oxidoreductase N-terminal" evidence="3">
    <location>
        <begin position="61"/>
        <end position="132"/>
    </location>
</feature>
<dbReference type="InterPro" id="IPR000683">
    <property type="entry name" value="Gfo/Idh/MocA-like_OxRdtase_N"/>
</dbReference>
<evidence type="ECO:0000256" key="2">
    <source>
        <dbReference type="ARBA" id="ARBA00023002"/>
    </source>
</evidence>
<dbReference type="Gene3D" id="3.30.360.10">
    <property type="entry name" value="Dihydrodipicolinate Reductase, domain 2"/>
    <property type="match status" value="1"/>
</dbReference>
<dbReference type="GO" id="GO:0000166">
    <property type="term" value="F:nucleotide binding"/>
    <property type="evidence" value="ECO:0007669"/>
    <property type="project" value="InterPro"/>
</dbReference>
<protein>
    <submittedName>
        <fullName evidence="4">Gfo/Idh/MocA family oxidoreductase</fullName>
    </submittedName>
</protein>
<dbReference type="EMBL" id="SLUB01000008">
    <property type="protein sequence ID" value="THE13602.1"/>
    <property type="molecule type" value="Genomic_DNA"/>
</dbReference>
<dbReference type="InterPro" id="IPR051317">
    <property type="entry name" value="Gfo/Idh/MocA_oxidoreduct"/>
</dbReference>
<evidence type="ECO:0000313" key="4">
    <source>
        <dbReference type="EMBL" id="THE13602.1"/>
    </source>
</evidence>
<proteinExistence type="inferred from homology"/>
<evidence type="ECO:0000256" key="1">
    <source>
        <dbReference type="ARBA" id="ARBA00010928"/>
    </source>
</evidence>
<dbReference type="STRING" id="1033734.GCA_000285535_00306"/>
<evidence type="ECO:0000259" key="3">
    <source>
        <dbReference type="Pfam" id="PF01408"/>
    </source>
</evidence>
<evidence type="ECO:0000313" key="5">
    <source>
        <dbReference type="Proteomes" id="UP000306477"/>
    </source>
</evidence>